<dbReference type="CDD" id="cd01335">
    <property type="entry name" value="Radical_SAM"/>
    <property type="match status" value="1"/>
</dbReference>
<evidence type="ECO:0000256" key="9">
    <source>
        <dbReference type="ARBA" id="ARBA00022756"/>
    </source>
</evidence>
<comment type="cofactor">
    <cofactor evidence="13">
        <name>[2Fe-2S] cluster</name>
        <dbReference type="ChEBI" id="CHEBI:190135"/>
    </cofactor>
    <text evidence="13">Binds 1 [2Fe-2S] cluster. The cluster is coordinated with 3 cysteines and 1 arginine.</text>
</comment>
<dbReference type="NCBIfam" id="TIGR00433">
    <property type="entry name" value="bioB"/>
    <property type="match status" value="1"/>
</dbReference>
<dbReference type="InterPro" id="IPR007197">
    <property type="entry name" value="rSAM"/>
</dbReference>
<dbReference type="PANTHER" id="PTHR22976">
    <property type="entry name" value="BIOTIN SYNTHASE"/>
    <property type="match status" value="1"/>
</dbReference>
<dbReference type="SMART" id="SM00876">
    <property type="entry name" value="BATS"/>
    <property type="match status" value="1"/>
</dbReference>
<dbReference type="GO" id="GO:0051539">
    <property type="term" value="F:4 iron, 4 sulfur cluster binding"/>
    <property type="evidence" value="ECO:0007669"/>
    <property type="project" value="UniProtKB-KW"/>
</dbReference>
<comment type="pathway">
    <text evidence="1 13">Cofactor biosynthesis; biotin biosynthesis; biotin from 7,8-diaminononanoate: step 2/2.</text>
</comment>
<sequence length="342" mass="37601">MRQGFFMREHRIAELTKKIIAGYRISRDDDRSIFMDTPIEELGEGAYRLQKHFCGNHIDLCTIVNGRSGRCGENCKYCAQAACHKTGVDTYGFLPQEEIIAHAKANQDAGANRFSIVTSGGALSGKEFEKALATYDEMRRTLSIELCASHGLLTRSQFRRLREVGVTSYHHNIETSERYFPEICTTHSYADRIRTIKAAQAEGLCVCSGGIIGMGERWEDRFDMAFALQELGIESIPLNSLMAISGTPLEHLAPLSGEEILRTIAIFRFINPTANIRLGAGRKLLPENGATAFRAGASASITGNMLTTSGTTIAEDMELIKELGFTNRNEDCSVSTGTCGAH</sequence>
<feature type="binding site" evidence="13 14">
    <location>
        <position position="207"/>
    </location>
    <ligand>
        <name>[2Fe-2S] cluster</name>
        <dbReference type="ChEBI" id="CHEBI:190135"/>
    </ligand>
</feature>
<dbReference type="SFLD" id="SFLDG01278">
    <property type="entry name" value="biotin_synthase_like"/>
    <property type="match status" value="1"/>
</dbReference>
<keyword evidence="6 13" id="KW-0949">S-adenosyl-L-methionine</keyword>
<feature type="binding site" evidence="13 14">
    <location>
        <position position="78"/>
    </location>
    <ligand>
        <name>[4Fe-4S] cluster</name>
        <dbReference type="ChEBI" id="CHEBI:49883"/>
        <note>4Fe-4S-S-AdoMet</note>
    </ligand>
</feature>
<dbReference type="SFLD" id="SFLDG01060">
    <property type="entry name" value="BATS_domain_containing"/>
    <property type="match status" value="1"/>
</dbReference>
<evidence type="ECO:0000256" key="12">
    <source>
        <dbReference type="ARBA" id="ARBA00051157"/>
    </source>
</evidence>
<evidence type="ECO:0000256" key="7">
    <source>
        <dbReference type="ARBA" id="ARBA00022714"/>
    </source>
</evidence>
<keyword evidence="9 13" id="KW-0093">Biotin biosynthesis</keyword>
<evidence type="ECO:0000256" key="5">
    <source>
        <dbReference type="ARBA" id="ARBA00022679"/>
    </source>
</evidence>
<protein>
    <recommendedName>
        <fullName evidence="3 13">Biotin synthase</fullName>
        <ecNumber evidence="3 13">2.8.1.6</ecNumber>
    </recommendedName>
</protein>
<evidence type="ECO:0000256" key="6">
    <source>
        <dbReference type="ARBA" id="ARBA00022691"/>
    </source>
</evidence>
<dbReference type="InterPro" id="IPR013785">
    <property type="entry name" value="Aldolase_TIM"/>
</dbReference>
<dbReference type="EMBL" id="AFHQ01000029">
    <property type="protein sequence ID" value="EGK60635.1"/>
    <property type="molecule type" value="Genomic_DNA"/>
</dbReference>
<evidence type="ECO:0000256" key="4">
    <source>
        <dbReference type="ARBA" id="ARBA00022485"/>
    </source>
</evidence>
<dbReference type="InterPro" id="IPR010722">
    <property type="entry name" value="BATS_dom"/>
</dbReference>
<dbReference type="InterPro" id="IPR006638">
    <property type="entry name" value="Elp3/MiaA/NifB-like_rSAM"/>
</dbReference>
<evidence type="ECO:0000256" key="1">
    <source>
        <dbReference type="ARBA" id="ARBA00004942"/>
    </source>
</evidence>
<comment type="cofactor">
    <cofactor evidence="13 14">
        <name>[4Fe-4S] cluster</name>
        <dbReference type="ChEBI" id="CHEBI:49883"/>
    </cofactor>
    <text evidence="13 14">Binds 1 [4Fe-4S] cluster. The cluster is coordinated with 3 cysteines and an exchangeable S-adenosyl-L-methionine.</text>
</comment>
<dbReference type="GO" id="GO:0051537">
    <property type="term" value="F:2 iron, 2 sulfur cluster binding"/>
    <property type="evidence" value="ECO:0007669"/>
    <property type="project" value="UniProtKB-KW"/>
</dbReference>
<dbReference type="AlphaFoldDB" id="F5RL49"/>
<dbReference type="GO" id="GO:0005506">
    <property type="term" value="F:iron ion binding"/>
    <property type="evidence" value="ECO:0007669"/>
    <property type="project" value="UniProtKB-UniRule"/>
</dbReference>
<keyword evidence="10 13" id="KW-0408">Iron</keyword>
<feature type="binding site" evidence="13 14">
    <location>
        <position position="147"/>
    </location>
    <ligand>
        <name>[2Fe-2S] cluster</name>
        <dbReference type="ChEBI" id="CHEBI:190135"/>
    </ligand>
</feature>
<comment type="function">
    <text evidence="13">Catalyzes the conversion of dethiobiotin (DTB) to biotin by the insertion of a sulfur atom into dethiobiotin via a radical-based mechanism.</text>
</comment>
<comment type="caution">
    <text evidence="16">The sequence shown here is derived from an EMBL/GenBank/DDBJ whole genome shotgun (WGS) entry which is preliminary data.</text>
</comment>
<comment type="cofactor">
    <cofactor evidence="14">
        <name>[2Fe-2S] cluster</name>
        <dbReference type="ChEBI" id="CHEBI:190135"/>
    </cofactor>
    <text evidence="14">Binds 1 [2Fe-2S] cluster. The cluster is coordinated with 3 cysteines and 1 arginine.</text>
</comment>
<keyword evidence="17" id="KW-1185">Reference proteome</keyword>
<evidence type="ECO:0000256" key="14">
    <source>
        <dbReference type="PIRSR" id="PIRSR001619-1"/>
    </source>
</evidence>
<keyword evidence="11 13" id="KW-0411">Iron-sulfur</keyword>
<dbReference type="HOGENOM" id="CLU_033172_2_1_9"/>
<keyword evidence="7 13" id="KW-0001">2Fe-2S</keyword>
<dbReference type="HAMAP" id="MF_01694">
    <property type="entry name" value="BioB"/>
    <property type="match status" value="1"/>
</dbReference>
<dbReference type="Gene3D" id="3.20.20.70">
    <property type="entry name" value="Aldolase class I"/>
    <property type="match status" value="1"/>
</dbReference>
<dbReference type="UniPathway" id="UPA00078">
    <property type="reaction ID" value="UER00162"/>
</dbReference>
<dbReference type="GO" id="GO:0004076">
    <property type="term" value="F:biotin synthase activity"/>
    <property type="evidence" value="ECO:0007669"/>
    <property type="project" value="UniProtKB-UniRule"/>
</dbReference>
<organism evidence="16 17">
    <name type="scientific">Centipeda periodontii DSM 2778</name>
    <dbReference type="NCBI Taxonomy" id="888060"/>
    <lineage>
        <taxon>Bacteria</taxon>
        <taxon>Bacillati</taxon>
        <taxon>Bacillota</taxon>
        <taxon>Negativicutes</taxon>
        <taxon>Selenomonadales</taxon>
        <taxon>Selenomonadaceae</taxon>
        <taxon>Centipeda</taxon>
    </lineage>
</organism>
<dbReference type="PANTHER" id="PTHR22976:SF2">
    <property type="entry name" value="BIOTIN SYNTHASE, MITOCHONDRIAL"/>
    <property type="match status" value="1"/>
</dbReference>
<evidence type="ECO:0000259" key="15">
    <source>
        <dbReference type="PROSITE" id="PS51918"/>
    </source>
</evidence>
<evidence type="ECO:0000256" key="2">
    <source>
        <dbReference type="ARBA" id="ARBA00010765"/>
    </source>
</evidence>
<dbReference type="GO" id="GO:0009102">
    <property type="term" value="P:biotin biosynthetic process"/>
    <property type="evidence" value="ECO:0007669"/>
    <property type="project" value="UniProtKB-UniRule"/>
</dbReference>
<dbReference type="SMART" id="SM00729">
    <property type="entry name" value="Elp3"/>
    <property type="match status" value="1"/>
</dbReference>
<accession>F5RL49</accession>
<dbReference type="STRING" id="888060.HMPREF9081_1015"/>
<evidence type="ECO:0000313" key="16">
    <source>
        <dbReference type="EMBL" id="EGK60635.1"/>
    </source>
</evidence>
<feature type="binding site" evidence="13 14">
    <location>
        <position position="71"/>
    </location>
    <ligand>
        <name>[4Fe-4S] cluster</name>
        <dbReference type="ChEBI" id="CHEBI:49883"/>
        <note>4Fe-4S-S-AdoMet</note>
    </ligand>
</feature>
<keyword evidence="5 13" id="KW-0808">Transferase</keyword>
<dbReference type="PIRSF" id="PIRSF001619">
    <property type="entry name" value="Biotin_synth"/>
    <property type="match status" value="1"/>
</dbReference>
<feature type="binding site" evidence="13 14">
    <location>
        <position position="115"/>
    </location>
    <ligand>
        <name>[2Fe-2S] cluster</name>
        <dbReference type="ChEBI" id="CHEBI:190135"/>
    </ligand>
</feature>
<keyword evidence="8 13" id="KW-0479">Metal-binding</keyword>
<feature type="binding site" evidence="13 14">
    <location>
        <position position="75"/>
    </location>
    <ligand>
        <name>[4Fe-4S] cluster</name>
        <dbReference type="ChEBI" id="CHEBI:49883"/>
        <note>4Fe-4S-S-AdoMet</note>
    </ligand>
</feature>
<evidence type="ECO:0000256" key="11">
    <source>
        <dbReference type="ARBA" id="ARBA00023014"/>
    </source>
</evidence>
<evidence type="ECO:0000256" key="3">
    <source>
        <dbReference type="ARBA" id="ARBA00012236"/>
    </source>
</evidence>
<dbReference type="InterPro" id="IPR002684">
    <property type="entry name" value="Biotin_synth/BioAB"/>
</dbReference>
<comment type="similarity">
    <text evidence="2 13">Belongs to the radical SAM superfamily. Biotin synthase family.</text>
</comment>
<gene>
    <name evidence="13 16" type="primary">bioB</name>
    <name evidence="16" type="ORF">HMPREF9081_1015</name>
</gene>
<evidence type="ECO:0000256" key="10">
    <source>
        <dbReference type="ARBA" id="ARBA00023004"/>
    </source>
</evidence>
<feature type="binding site" evidence="13 14">
    <location>
        <position position="277"/>
    </location>
    <ligand>
        <name>[2Fe-2S] cluster</name>
        <dbReference type="ChEBI" id="CHEBI:190135"/>
    </ligand>
</feature>
<feature type="domain" description="Radical SAM core" evidence="15">
    <location>
        <begin position="53"/>
        <end position="282"/>
    </location>
</feature>
<evidence type="ECO:0000256" key="8">
    <source>
        <dbReference type="ARBA" id="ARBA00022723"/>
    </source>
</evidence>
<proteinExistence type="inferred from homology"/>
<evidence type="ECO:0000256" key="13">
    <source>
        <dbReference type="HAMAP-Rule" id="MF_01694"/>
    </source>
</evidence>
<dbReference type="PROSITE" id="PS51918">
    <property type="entry name" value="RADICAL_SAM"/>
    <property type="match status" value="1"/>
</dbReference>
<dbReference type="Pfam" id="PF06968">
    <property type="entry name" value="BATS"/>
    <property type="match status" value="1"/>
</dbReference>
<name>F5RL49_9FIRM</name>
<dbReference type="InterPro" id="IPR024177">
    <property type="entry name" value="Biotin_synthase"/>
</dbReference>
<dbReference type="Proteomes" id="UP000004067">
    <property type="component" value="Unassembled WGS sequence"/>
</dbReference>
<dbReference type="InterPro" id="IPR058240">
    <property type="entry name" value="rSAM_sf"/>
</dbReference>
<comment type="catalytic activity">
    <reaction evidence="12 13">
        <text>(4R,5S)-dethiobiotin + (sulfur carrier)-SH + 2 reduced [2Fe-2S]-[ferredoxin] + 2 S-adenosyl-L-methionine = (sulfur carrier)-H + biotin + 2 5'-deoxyadenosine + 2 L-methionine + 2 oxidized [2Fe-2S]-[ferredoxin]</text>
        <dbReference type="Rhea" id="RHEA:22060"/>
        <dbReference type="Rhea" id="RHEA-COMP:10000"/>
        <dbReference type="Rhea" id="RHEA-COMP:10001"/>
        <dbReference type="Rhea" id="RHEA-COMP:14737"/>
        <dbReference type="Rhea" id="RHEA-COMP:14739"/>
        <dbReference type="ChEBI" id="CHEBI:17319"/>
        <dbReference type="ChEBI" id="CHEBI:29917"/>
        <dbReference type="ChEBI" id="CHEBI:33737"/>
        <dbReference type="ChEBI" id="CHEBI:33738"/>
        <dbReference type="ChEBI" id="CHEBI:57586"/>
        <dbReference type="ChEBI" id="CHEBI:57844"/>
        <dbReference type="ChEBI" id="CHEBI:59789"/>
        <dbReference type="ChEBI" id="CHEBI:64428"/>
        <dbReference type="ChEBI" id="CHEBI:149473"/>
        <dbReference type="EC" id="2.8.1.6"/>
    </reaction>
</comment>
<keyword evidence="4 13" id="KW-0004">4Fe-4S</keyword>
<dbReference type="EC" id="2.8.1.6" evidence="3 13"/>
<evidence type="ECO:0000313" key="17">
    <source>
        <dbReference type="Proteomes" id="UP000004067"/>
    </source>
</evidence>
<dbReference type="eggNOG" id="COG0502">
    <property type="taxonomic scope" value="Bacteria"/>
</dbReference>
<comment type="subunit">
    <text evidence="13">Homodimer.</text>
</comment>
<reference evidence="16 17" key="1">
    <citation type="submission" date="2011-04" db="EMBL/GenBank/DDBJ databases">
        <authorList>
            <person name="Muzny D."/>
            <person name="Qin X."/>
            <person name="Deng J."/>
            <person name="Jiang H."/>
            <person name="Liu Y."/>
            <person name="Qu J."/>
            <person name="Song X.-Z."/>
            <person name="Zhang L."/>
            <person name="Thornton R."/>
            <person name="Coyle M."/>
            <person name="Francisco L."/>
            <person name="Jackson L."/>
            <person name="Javaid M."/>
            <person name="Korchina V."/>
            <person name="Kovar C."/>
            <person name="Mata R."/>
            <person name="Mathew T."/>
            <person name="Ngo R."/>
            <person name="Nguyen L."/>
            <person name="Nguyen N."/>
            <person name="Okwuonu G."/>
            <person name="Ongeri F."/>
            <person name="Pham C."/>
            <person name="Simmons D."/>
            <person name="Wilczek-Boney K."/>
            <person name="Hale W."/>
            <person name="Jakkamsetti A."/>
            <person name="Pham P."/>
            <person name="Ruth R."/>
            <person name="San Lucas F."/>
            <person name="Warren J."/>
            <person name="Zhang J."/>
            <person name="Zhao Z."/>
            <person name="Zhou C."/>
            <person name="Zhu D."/>
            <person name="Lee S."/>
            <person name="Bess C."/>
            <person name="Blankenburg K."/>
            <person name="Forbes L."/>
            <person name="Fu Q."/>
            <person name="Gubbala S."/>
            <person name="Hirani K."/>
            <person name="Jayaseelan J.C."/>
            <person name="Lara F."/>
            <person name="Munidasa M."/>
            <person name="Palculict T."/>
            <person name="Patil S."/>
            <person name="Pu L.-L."/>
            <person name="Saada N."/>
            <person name="Tang L."/>
            <person name="Weissenberger G."/>
            <person name="Zhu Y."/>
            <person name="Hemphill L."/>
            <person name="Shang Y."/>
            <person name="Youmans B."/>
            <person name="Ayvaz T."/>
            <person name="Ross M."/>
            <person name="Santibanez J."/>
            <person name="Aqrawi P."/>
            <person name="Gross S."/>
            <person name="Joshi V."/>
            <person name="Fowler G."/>
            <person name="Nazareth L."/>
            <person name="Reid J."/>
            <person name="Worley K."/>
            <person name="Petrosino J."/>
            <person name="Highlander S."/>
            <person name="Gibbs R."/>
        </authorList>
    </citation>
    <scope>NUCLEOTIDE SEQUENCE [LARGE SCALE GENOMIC DNA]</scope>
    <source>
        <strain evidence="16 17">DSM 2778</strain>
    </source>
</reference>
<dbReference type="SFLD" id="SFLDS00029">
    <property type="entry name" value="Radical_SAM"/>
    <property type="match status" value="1"/>
</dbReference>
<dbReference type="Pfam" id="PF04055">
    <property type="entry name" value="Radical_SAM"/>
    <property type="match status" value="1"/>
</dbReference>
<dbReference type="SUPFAM" id="SSF102114">
    <property type="entry name" value="Radical SAM enzymes"/>
    <property type="match status" value="1"/>
</dbReference>